<dbReference type="GeneID" id="92840319"/>
<evidence type="ECO:0000313" key="1">
    <source>
        <dbReference type="EMBL" id="ERI08019.1"/>
    </source>
</evidence>
<keyword evidence="2" id="KW-1185">Reference proteome</keyword>
<name>U1WHG1_ANEAE</name>
<dbReference type="RefSeq" id="WP_021622964.1">
    <property type="nucleotide sequence ID" value="NZ_KE952842.1"/>
</dbReference>
<protein>
    <submittedName>
        <fullName evidence="1">Uncharacterized protein</fullName>
    </submittedName>
</protein>
<proteinExistence type="predicted"/>
<sequence>MDTLSRIREVTLLEEELLTDFDRVLEEEISKSNIIHDAQFKGIYLAETINLGNNNFTGEEERISLLERVRSNIVRSLYSSQNIIEMQAYMFAYIHYVKKILRQKHQEIIVALLQELDKGNRIEEQEVNYIVSMLSNGFKSMRFNLGVSEAAALYVDVLRNLEKNHLLEGDQLSKLRYALKCHWWREKNESSK</sequence>
<reference evidence="1 2" key="1">
    <citation type="submission" date="2013-08" db="EMBL/GenBank/DDBJ databases">
        <authorList>
            <person name="Weinstock G."/>
            <person name="Sodergren E."/>
            <person name="Wylie T."/>
            <person name="Fulton L."/>
            <person name="Fulton R."/>
            <person name="Fronick C."/>
            <person name="O'Laughlin M."/>
            <person name="Godfrey J."/>
            <person name="Miner T."/>
            <person name="Herter B."/>
            <person name="Appelbaum E."/>
            <person name="Cordes M."/>
            <person name="Lek S."/>
            <person name="Wollam A."/>
            <person name="Pepin K.H."/>
            <person name="Palsikar V.B."/>
            <person name="Mitreva M."/>
            <person name="Wilson R.K."/>
        </authorList>
    </citation>
    <scope>NUCLEOTIDE SEQUENCE [LARGE SCALE GENOMIC DNA]</scope>
    <source>
        <strain evidence="1 2">ATCC 12856</strain>
    </source>
</reference>
<dbReference type="AlphaFoldDB" id="U1WHG1"/>
<dbReference type="EMBL" id="AWSJ01000233">
    <property type="protein sequence ID" value="ERI08019.1"/>
    <property type="molecule type" value="Genomic_DNA"/>
</dbReference>
<dbReference type="STRING" id="649747.HMPREF0083_03905"/>
<accession>U1WHG1</accession>
<gene>
    <name evidence="1" type="ORF">HMPREF0083_03905</name>
</gene>
<evidence type="ECO:0000313" key="2">
    <source>
        <dbReference type="Proteomes" id="UP000016511"/>
    </source>
</evidence>
<comment type="caution">
    <text evidence="1">The sequence shown here is derived from an EMBL/GenBank/DDBJ whole genome shotgun (WGS) entry which is preliminary data.</text>
</comment>
<dbReference type="Proteomes" id="UP000016511">
    <property type="component" value="Unassembled WGS sequence"/>
</dbReference>
<dbReference type="PATRIC" id="fig|649747.3.peg.3550"/>
<dbReference type="HOGENOM" id="CLU_1412598_0_0_9"/>
<organism evidence="1 2">
    <name type="scientific">Aneurinibacillus aneurinilyticus ATCC 12856</name>
    <dbReference type="NCBI Taxonomy" id="649747"/>
    <lineage>
        <taxon>Bacteria</taxon>
        <taxon>Bacillati</taxon>
        <taxon>Bacillota</taxon>
        <taxon>Bacilli</taxon>
        <taxon>Bacillales</taxon>
        <taxon>Paenibacillaceae</taxon>
        <taxon>Aneurinibacillus group</taxon>
        <taxon>Aneurinibacillus</taxon>
    </lineage>
</organism>